<sequence length="148" mass="16554">MGRLPGDFLDLLVRGKTTYEKLADTCARDGLDELHQDVRTATGFAVLAGYPQHRWVIQGYSDYQRIYDMMFRETVARIAGAGHNFDGPGCDWPLSPSCRGMLATHINIVPFACPWDKVVFFKICSVCWQNYVARYEISATLGTGLNPG</sequence>
<organism evidence="1 2">
    <name type="scientific">Mycobacteroides chelonae</name>
    <name type="common">Mycobacterium chelonae</name>
    <dbReference type="NCBI Taxonomy" id="1774"/>
    <lineage>
        <taxon>Bacteria</taxon>
        <taxon>Bacillati</taxon>
        <taxon>Actinomycetota</taxon>
        <taxon>Actinomycetes</taxon>
        <taxon>Mycobacteriales</taxon>
        <taxon>Mycobacteriaceae</taxon>
        <taxon>Mycobacteroides</taxon>
    </lineage>
</organism>
<dbReference type="Proteomes" id="UP000180043">
    <property type="component" value="Unassembled WGS sequence"/>
</dbReference>
<gene>
    <name evidence="1" type="ORF">BKG82_16065</name>
</gene>
<reference evidence="1 2" key="1">
    <citation type="submission" date="2016-10" db="EMBL/GenBank/DDBJ databases">
        <title>Evaluation of Human, Veterinary and Environmental Mycobacterium chelonae Isolates by Core Genome Phylogenomic Analysis, Targeted Gene Comparison, and Anti-microbial Susceptibility Patterns: A Tale of Mistaken Identities.</title>
        <authorList>
            <person name="Fogelson S.B."/>
            <person name="Camus A.C."/>
            <person name="Lorenz W."/>
            <person name="Vasireddy R."/>
            <person name="Vasireddy S."/>
            <person name="Smith T."/>
            <person name="Brown-Elliott B.A."/>
            <person name="Wallace R.J.Jr."/>
            <person name="Hasan N.A."/>
            <person name="Reischl U."/>
            <person name="Sanchez S."/>
        </authorList>
    </citation>
    <scope>NUCLEOTIDE SEQUENCE [LARGE SCALE GENOMIC DNA]</scope>
    <source>
        <strain evidence="1 2">15515</strain>
    </source>
</reference>
<name>A0A1S1LP53_MYCCH</name>
<proteinExistence type="predicted"/>
<protein>
    <submittedName>
        <fullName evidence="1">Uncharacterized protein</fullName>
    </submittedName>
</protein>
<evidence type="ECO:0000313" key="1">
    <source>
        <dbReference type="EMBL" id="OHU56731.1"/>
    </source>
</evidence>
<accession>A0A1S1LP53</accession>
<evidence type="ECO:0000313" key="2">
    <source>
        <dbReference type="Proteomes" id="UP000180043"/>
    </source>
</evidence>
<dbReference type="EMBL" id="MLIQ01000016">
    <property type="protein sequence ID" value="OHU56731.1"/>
    <property type="molecule type" value="Genomic_DNA"/>
</dbReference>
<comment type="caution">
    <text evidence="1">The sequence shown here is derived from an EMBL/GenBank/DDBJ whole genome shotgun (WGS) entry which is preliminary data.</text>
</comment>
<dbReference type="AlphaFoldDB" id="A0A1S1LP53"/>